<evidence type="ECO:0000256" key="1">
    <source>
        <dbReference type="ARBA" id="ARBA00001971"/>
    </source>
</evidence>
<proteinExistence type="inferred from homology"/>
<keyword evidence="7" id="KW-0503">Monooxygenase</keyword>
<dbReference type="SUPFAM" id="SSF48264">
    <property type="entry name" value="Cytochrome P450"/>
    <property type="match status" value="1"/>
</dbReference>
<reference evidence="10 11" key="1">
    <citation type="journal article" date="2017" name="Mol. Ecol.">
        <title>Comparative and population genomic landscape of Phellinus noxius: A hypervariable fungus causing root rot in trees.</title>
        <authorList>
            <person name="Chung C.L."/>
            <person name="Lee T.J."/>
            <person name="Akiba M."/>
            <person name="Lee H.H."/>
            <person name="Kuo T.H."/>
            <person name="Liu D."/>
            <person name="Ke H.M."/>
            <person name="Yokoi T."/>
            <person name="Roa M.B."/>
            <person name="Lu M.J."/>
            <person name="Chang Y.Y."/>
            <person name="Ann P.J."/>
            <person name="Tsai J.N."/>
            <person name="Chen C.Y."/>
            <person name="Tzean S.S."/>
            <person name="Ota Y."/>
            <person name="Hattori T."/>
            <person name="Sahashi N."/>
            <person name="Liou R.F."/>
            <person name="Kikuchi T."/>
            <person name="Tsai I.J."/>
        </authorList>
    </citation>
    <scope>NUCLEOTIDE SEQUENCE [LARGE SCALE GENOMIC DNA]</scope>
    <source>
        <strain evidence="10 11">FFPRI411160</strain>
    </source>
</reference>
<dbReference type="InterPro" id="IPR036396">
    <property type="entry name" value="Cyt_P450_sf"/>
</dbReference>
<dbReference type="GO" id="GO:0004497">
    <property type="term" value="F:monooxygenase activity"/>
    <property type="evidence" value="ECO:0007669"/>
    <property type="project" value="UniProtKB-KW"/>
</dbReference>
<keyword evidence="4 8" id="KW-0479">Metal-binding</keyword>
<evidence type="ECO:0000256" key="6">
    <source>
        <dbReference type="ARBA" id="ARBA00023004"/>
    </source>
</evidence>
<dbReference type="InParanoid" id="A0A286UPM2"/>
<feature type="transmembrane region" description="Helical" evidence="9">
    <location>
        <begin position="7"/>
        <end position="29"/>
    </location>
</feature>
<keyword evidence="9" id="KW-0812">Transmembrane</keyword>
<dbReference type="CDD" id="cd11061">
    <property type="entry name" value="CYP67-like"/>
    <property type="match status" value="1"/>
</dbReference>
<feature type="transmembrane region" description="Helical" evidence="9">
    <location>
        <begin position="74"/>
        <end position="95"/>
    </location>
</feature>
<protein>
    <submittedName>
        <fullName evidence="10">Cytochrome P450</fullName>
    </submittedName>
</protein>
<evidence type="ECO:0000256" key="3">
    <source>
        <dbReference type="ARBA" id="ARBA00010617"/>
    </source>
</evidence>
<evidence type="ECO:0000256" key="9">
    <source>
        <dbReference type="SAM" id="Phobius"/>
    </source>
</evidence>
<gene>
    <name evidence="10" type="ORF">PNOK_0411600</name>
</gene>
<accession>A0A286UPM2</accession>
<dbReference type="PRINTS" id="PR00385">
    <property type="entry name" value="P450"/>
</dbReference>
<dbReference type="PANTHER" id="PTHR24305">
    <property type="entry name" value="CYTOCHROME P450"/>
    <property type="match status" value="1"/>
</dbReference>
<feature type="binding site" description="axial binding residue" evidence="8">
    <location>
        <position position="533"/>
    </location>
    <ligand>
        <name>heme</name>
        <dbReference type="ChEBI" id="CHEBI:30413"/>
    </ligand>
    <ligandPart>
        <name>Fe</name>
        <dbReference type="ChEBI" id="CHEBI:18248"/>
    </ligandPart>
</feature>
<organism evidence="10 11">
    <name type="scientific">Pyrrhoderma noxium</name>
    <dbReference type="NCBI Taxonomy" id="2282107"/>
    <lineage>
        <taxon>Eukaryota</taxon>
        <taxon>Fungi</taxon>
        <taxon>Dikarya</taxon>
        <taxon>Basidiomycota</taxon>
        <taxon>Agaricomycotina</taxon>
        <taxon>Agaricomycetes</taxon>
        <taxon>Hymenochaetales</taxon>
        <taxon>Hymenochaetaceae</taxon>
        <taxon>Pyrrhoderma</taxon>
    </lineage>
</organism>
<evidence type="ECO:0000313" key="11">
    <source>
        <dbReference type="Proteomes" id="UP000217199"/>
    </source>
</evidence>
<keyword evidence="9" id="KW-1133">Transmembrane helix</keyword>
<keyword evidence="6 8" id="KW-0408">Iron</keyword>
<dbReference type="InterPro" id="IPR050121">
    <property type="entry name" value="Cytochrome_P450_monoxygenase"/>
</dbReference>
<dbReference type="PRINTS" id="PR00465">
    <property type="entry name" value="EP450IV"/>
</dbReference>
<dbReference type="PANTHER" id="PTHR24305:SF187">
    <property type="entry name" value="P450, PUTATIVE (EUROFUNG)-RELATED"/>
    <property type="match status" value="1"/>
</dbReference>
<dbReference type="EMBL" id="NBII01000003">
    <property type="protein sequence ID" value="PAV21489.1"/>
    <property type="molecule type" value="Genomic_DNA"/>
</dbReference>
<evidence type="ECO:0000256" key="5">
    <source>
        <dbReference type="ARBA" id="ARBA00023002"/>
    </source>
</evidence>
<evidence type="ECO:0000256" key="8">
    <source>
        <dbReference type="PIRSR" id="PIRSR602403-1"/>
    </source>
</evidence>
<keyword evidence="8" id="KW-0349">Heme</keyword>
<dbReference type="InterPro" id="IPR002403">
    <property type="entry name" value="Cyt_P450_E_grp-IV"/>
</dbReference>
<dbReference type="AlphaFoldDB" id="A0A286UPM2"/>
<evidence type="ECO:0000256" key="2">
    <source>
        <dbReference type="ARBA" id="ARBA00005179"/>
    </source>
</evidence>
<comment type="similarity">
    <text evidence="3">Belongs to the cytochrome P450 family.</text>
</comment>
<feature type="transmembrane region" description="Helical" evidence="9">
    <location>
        <begin position="41"/>
        <end position="62"/>
    </location>
</feature>
<dbReference type="GO" id="GO:0016705">
    <property type="term" value="F:oxidoreductase activity, acting on paired donors, with incorporation or reduction of molecular oxygen"/>
    <property type="evidence" value="ECO:0007669"/>
    <property type="project" value="InterPro"/>
</dbReference>
<dbReference type="GO" id="GO:0020037">
    <property type="term" value="F:heme binding"/>
    <property type="evidence" value="ECO:0007669"/>
    <property type="project" value="InterPro"/>
</dbReference>
<dbReference type="OrthoDB" id="6692864at2759"/>
<evidence type="ECO:0000256" key="4">
    <source>
        <dbReference type="ARBA" id="ARBA00022723"/>
    </source>
</evidence>
<comment type="cofactor">
    <cofactor evidence="1 8">
        <name>heme</name>
        <dbReference type="ChEBI" id="CHEBI:30413"/>
    </cofactor>
</comment>
<evidence type="ECO:0000256" key="7">
    <source>
        <dbReference type="ARBA" id="ARBA00023033"/>
    </source>
</evidence>
<comment type="caution">
    <text evidence="10">The sequence shown here is derived from an EMBL/GenBank/DDBJ whole genome shotgun (WGS) entry which is preliminary data.</text>
</comment>
<feature type="transmembrane region" description="Helical" evidence="9">
    <location>
        <begin position="101"/>
        <end position="122"/>
    </location>
</feature>
<name>A0A286UPM2_9AGAM</name>
<dbReference type="GO" id="GO:0005506">
    <property type="term" value="F:iron ion binding"/>
    <property type="evidence" value="ECO:0007669"/>
    <property type="project" value="InterPro"/>
</dbReference>
<keyword evidence="11" id="KW-1185">Reference proteome</keyword>
<sequence length="590" mass="67023">MLAAPDLLPLIPVHEPLLIPFALGVAIYFVYKRYEINPGLYIPLTITLLVLPPAFSSLFLFYHHWSPSLSLWRAVFTSFTVFYSTILICIGGYRLSPWHPLARYPGPFLAKLSMFWLAYVTYRGKFHIVLRELHECYGPYVRIGPNQLSFIDVSLIPRIMGSDGMPKGPLFDGARIPGVPANVVATRDLEDHARQRRTWTRCLSATAVKEYQPTIVRRALQLAEELEKHAIHNQNSVEEVSTDLAGWMSRFAFDFMGSMAFGGGFELLKEGDKDGIWDLISRQMKAHATLQRLPWSSYIVHRIPYVVAAMKKFTQFCDRCVVDRRTRGPSTSPDGKDRDVFHYLINEDEGPQAYPDHLFVIENAKVAIIGGSDTTASTMSNVFFYLLTNPDVFRRLRAELDEAFPPGEGDPFDFTRLAELPYLNAVINETLRLQPPLPTDLQRAPSAGTKMKVIGDHVIPEGTGVSVPPYVLHRQKQYFSKPDEFIPERWVVNERPSGLGMKEKKISPLSDATEVWHHNTQAYIPFSTGFANCAGRMLALAEMKSVIALVLQRFDIRFAANYNPEQWEKDIMNYFVYKLGELPVVLTPRM</sequence>
<dbReference type="STRING" id="2282107.A0A286UPM2"/>
<evidence type="ECO:0000313" key="10">
    <source>
        <dbReference type="EMBL" id="PAV21489.1"/>
    </source>
</evidence>
<dbReference type="InterPro" id="IPR001128">
    <property type="entry name" value="Cyt_P450"/>
</dbReference>
<keyword evidence="9" id="KW-0472">Membrane</keyword>
<keyword evidence="5" id="KW-0560">Oxidoreductase</keyword>
<comment type="pathway">
    <text evidence="2">Secondary metabolite biosynthesis.</text>
</comment>
<dbReference type="Proteomes" id="UP000217199">
    <property type="component" value="Unassembled WGS sequence"/>
</dbReference>
<dbReference type="Gene3D" id="1.10.630.10">
    <property type="entry name" value="Cytochrome P450"/>
    <property type="match status" value="1"/>
</dbReference>
<dbReference type="Pfam" id="PF00067">
    <property type="entry name" value="p450"/>
    <property type="match status" value="1"/>
</dbReference>